<dbReference type="InterPro" id="IPR012296">
    <property type="entry name" value="Nuclease_put_TT1808"/>
</dbReference>
<dbReference type="AlphaFoldDB" id="K9UIC1"/>
<accession>K9UIC1</accession>
<evidence type="ECO:0000313" key="2">
    <source>
        <dbReference type="EMBL" id="AFY94393.1"/>
    </source>
</evidence>
<dbReference type="Gene3D" id="3.90.1570.10">
    <property type="entry name" value="tt1808, chain A"/>
    <property type="match status" value="1"/>
</dbReference>
<dbReference type="InterPro" id="IPR011335">
    <property type="entry name" value="Restrct_endonuc-II-like"/>
</dbReference>
<organism evidence="2 3">
    <name type="scientific">Chamaesiphon minutus (strain ATCC 27169 / PCC 6605)</name>
    <dbReference type="NCBI Taxonomy" id="1173020"/>
    <lineage>
        <taxon>Bacteria</taxon>
        <taxon>Bacillati</taxon>
        <taxon>Cyanobacteriota</taxon>
        <taxon>Cyanophyceae</taxon>
        <taxon>Gomontiellales</taxon>
        <taxon>Chamaesiphonaceae</taxon>
        <taxon>Chamaesiphon</taxon>
    </lineage>
</organism>
<dbReference type="STRING" id="1173020.Cha6605_3394"/>
<name>K9UIC1_CHAP6</name>
<dbReference type="Proteomes" id="UP000010366">
    <property type="component" value="Chromosome"/>
</dbReference>
<dbReference type="PANTHER" id="PTHR34107">
    <property type="entry name" value="SLL0198 PROTEIN-RELATED"/>
    <property type="match status" value="1"/>
</dbReference>
<dbReference type="Pfam" id="PF05685">
    <property type="entry name" value="Uma2"/>
    <property type="match status" value="1"/>
</dbReference>
<dbReference type="CDD" id="cd06260">
    <property type="entry name" value="DUF820-like"/>
    <property type="match status" value="1"/>
</dbReference>
<dbReference type="PANTHER" id="PTHR34107:SF2">
    <property type="entry name" value="SLL0888 PROTEIN"/>
    <property type="match status" value="1"/>
</dbReference>
<dbReference type="OrthoDB" id="428427at2"/>
<dbReference type="eggNOG" id="COG4636">
    <property type="taxonomic scope" value="Bacteria"/>
</dbReference>
<feature type="domain" description="Putative restriction endonuclease" evidence="1">
    <location>
        <begin position="12"/>
        <end position="187"/>
    </location>
</feature>
<dbReference type="PATRIC" id="fig|1173020.3.peg.3901"/>
<dbReference type="InterPro" id="IPR008538">
    <property type="entry name" value="Uma2"/>
</dbReference>
<proteinExistence type="predicted"/>
<evidence type="ECO:0000259" key="1">
    <source>
        <dbReference type="Pfam" id="PF05685"/>
    </source>
</evidence>
<dbReference type="KEGG" id="cmp:Cha6605_3394"/>
<sequence length="200" mass="22173">MSIATTKRITIEEYLTYEDGTDNRYELVDGELVEMSLGTGEHGDISEFLNDRFKAEIKRVGLNWVSKDMKIGIQSPRGTRWETARVPDVVVLTLEQWNGLRKRESLIPLNEPPPLLVVEVVSPSTATVDYRAKHSEYAVLDIPEYWIVDPIDLKVTICVLKDGAYSDTVFVGDLAIISPTFPELGLTAIEVMSAGSGVSG</sequence>
<dbReference type="RefSeq" id="WP_015160527.1">
    <property type="nucleotide sequence ID" value="NC_019697.1"/>
</dbReference>
<evidence type="ECO:0000313" key="3">
    <source>
        <dbReference type="Proteomes" id="UP000010366"/>
    </source>
</evidence>
<dbReference type="EMBL" id="CP003600">
    <property type="protein sequence ID" value="AFY94393.1"/>
    <property type="molecule type" value="Genomic_DNA"/>
</dbReference>
<gene>
    <name evidence="2" type="ORF">Cha6605_3394</name>
</gene>
<keyword evidence="3" id="KW-1185">Reference proteome</keyword>
<dbReference type="HOGENOM" id="CLU_076312_5_1_3"/>
<protein>
    <recommendedName>
        <fullName evidence="1">Putative restriction endonuclease domain-containing protein</fullName>
    </recommendedName>
</protein>
<reference evidence="2 3" key="1">
    <citation type="submission" date="2012-05" db="EMBL/GenBank/DDBJ databases">
        <title>Finished chromosome of genome of Chamaesiphon sp. PCC 6605.</title>
        <authorList>
            <consortium name="US DOE Joint Genome Institute"/>
            <person name="Gugger M."/>
            <person name="Coursin T."/>
            <person name="Rippka R."/>
            <person name="Tandeau De Marsac N."/>
            <person name="Huntemann M."/>
            <person name="Wei C.-L."/>
            <person name="Han J."/>
            <person name="Detter J.C."/>
            <person name="Han C."/>
            <person name="Tapia R."/>
            <person name="Chen A."/>
            <person name="Kyrpides N."/>
            <person name="Mavromatis K."/>
            <person name="Markowitz V."/>
            <person name="Szeto E."/>
            <person name="Ivanova N."/>
            <person name="Pagani I."/>
            <person name="Pati A."/>
            <person name="Goodwin L."/>
            <person name="Nordberg H.P."/>
            <person name="Cantor M.N."/>
            <person name="Hua S.X."/>
            <person name="Woyke T."/>
            <person name="Kerfeld C.A."/>
        </authorList>
    </citation>
    <scope>NUCLEOTIDE SEQUENCE [LARGE SCALE GENOMIC DNA]</scope>
    <source>
        <strain evidence="3">ATCC 27169 / PCC 6605</strain>
    </source>
</reference>
<dbReference type="SUPFAM" id="SSF52980">
    <property type="entry name" value="Restriction endonuclease-like"/>
    <property type="match status" value="1"/>
</dbReference>